<feature type="domain" description="Myb/SANT-like" evidence="2">
    <location>
        <begin position="23"/>
        <end position="115"/>
    </location>
</feature>
<name>A0A8H5CL45_9AGAR</name>
<proteinExistence type="predicted"/>
<dbReference type="AlphaFoldDB" id="A0A8H5CL45"/>
<dbReference type="InterPro" id="IPR024752">
    <property type="entry name" value="Myb/SANT-like_dom"/>
</dbReference>
<protein>
    <recommendedName>
        <fullName evidence="2">Myb/SANT-like domain-containing protein</fullName>
    </recommendedName>
</protein>
<feature type="region of interest" description="Disordered" evidence="1">
    <location>
        <begin position="164"/>
        <end position="228"/>
    </location>
</feature>
<dbReference type="OrthoDB" id="76215at2759"/>
<organism evidence="3 4">
    <name type="scientific">Tetrapyrgos nigripes</name>
    <dbReference type="NCBI Taxonomy" id="182062"/>
    <lineage>
        <taxon>Eukaryota</taxon>
        <taxon>Fungi</taxon>
        <taxon>Dikarya</taxon>
        <taxon>Basidiomycota</taxon>
        <taxon>Agaricomycotina</taxon>
        <taxon>Agaricomycetes</taxon>
        <taxon>Agaricomycetidae</taxon>
        <taxon>Agaricales</taxon>
        <taxon>Marasmiineae</taxon>
        <taxon>Marasmiaceae</taxon>
        <taxon>Tetrapyrgos</taxon>
    </lineage>
</organism>
<evidence type="ECO:0000313" key="3">
    <source>
        <dbReference type="EMBL" id="KAF5343730.1"/>
    </source>
</evidence>
<comment type="caution">
    <text evidence="3">The sequence shown here is derived from an EMBL/GenBank/DDBJ whole genome shotgun (WGS) entry which is preliminary data.</text>
</comment>
<evidence type="ECO:0000313" key="4">
    <source>
        <dbReference type="Proteomes" id="UP000559256"/>
    </source>
</evidence>
<evidence type="ECO:0000259" key="2">
    <source>
        <dbReference type="Pfam" id="PF12776"/>
    </source>
</evidence>
<feature type="compositionally biased region" description="Low complexity" evidence="1">
    <location>
        <begin position="164"/>
        <end position="192"/>
    </location>
</feature>
<dbReference type="EMBL" id="JAACJM010000135">
    <property type="protein sequence ID" value="KAF5343730.1"/>
    <property type="molecule type" value="Genomic_DNA"/>
</dbReference>
<dbReference type="PANTHER" id="PTHR46929:SF3">
    <property type="entry name" value="MYB_SANT-LIKE DOMAIN-CONTAINING PROTEIN"/>
    <property type="match status" value="1"/>
</dbReference>
<keyword evidence="4" id="KW-1185">Reference proteome</keyword>
<gene>
    <name evidence="3" type="ORF">D9758_016508</name>
</gene>
<evidence type="ECO:0000256" key="1">
    <source>
        <dbReference type="SAM" id="MobiDB-lite"/>
    </source>
</evidence>
<dbReference type="PANTHER" id="PTHR46929">
    <property type="entry name" value="EXPRESSED PROTEIN"/>
    <property type="match status" value="1"/>
</dbReference>
<sequence>MYHISFTRLSPMPPKSSASTRAKWDGTSEDILIEGVKGAVASGVKADKNFKPQVYQAISGNLNQAGYDFDAQQVKSHWNRFKASWKTVNYLCNLSGFGWDDEKKCVTATEDVWRNLLYNKQEEKFDDYNYFKTHNFPYYDDINALIGDSAAQGDLVFLSTAGASASTSTDPEANAGAGVDAGNNNNNPTDANQPEADDSGPAGDVDALPPYTLPTAGNKHNNTPPVTPVKKRVCPSSGAQIGQLVDCVDKLVSGLVSPTKGFTPHTQKSRKDLAWSTIKKEEGLSPRSLAKARRVLNGGDDVVEDFLSFDAKDEDECMARSFWLADEMDNLA</sequence>
<feature type="region of interest" description="Disordered" evidence="1">
    <location>
        <begin position="1"/>
        <end position="23"/>
    </location>
</feature>
<dbReference type="Pfam" id="PF12776">
    <property type="entry name" value="Myb_DNA-bind_3"/>
    <property type="match status" value="1"/>
</dbReference>
<dbReference type="Proteomes" id="UP000559256">
    <property type="component" value="Unassembled WGS sequence"/>
</dbReference>
<accession>A0A8H5CL45</accession>
<reference evidence="3 4" key="1">
    <citation type="journal article" date="2020" name="ISME J.">
        <title>Uncovering the hidden diversity of litter-decomposition mechanisms in mushroom-forming fungi.</title>
        <authorList>
            <person name="Floudas D."/>
            <person name="Bentzer J."/>
            <person name="Ahren D."/>
            <person name="Johansson T."/>
            <person name="Persson P."/>
            <person name="Tunlid A."/>
        </authorList>
    </citation>
    <scope>NUCLEOTIDE SEQUENCE [LARGE SCALE GENOMIC DNA]</scope>
    <source>
        <strain evidence="3 4">CBS 291.85</strain>
    </source>
</reference>